<keyword evidence="4" id="KW-1185">Reference proteome</keyword>
<dbReference type="STRING" id="454194.PYK22_01792"/>
<dbReference type="RefSeq" id="WP_211197654.1">
    <property type="nucleotide sequence ID" value="NZ_CBXV010000006.1"/>
</dbReference>
<dbReference type="EMBL" id="CBXV010000006">
    <property type="protein sequence ID" value="CDM65785.1"/>
    <property type="molecule type" value="Genomic_DNA"/>
</dbReference>
<reference evidence="3 4" key="2">
    <citation type="submission" date="2015-01" db="EMBL/GenBank/DDBJ databases">
        <title>Complete genome sequence of Pyrinomonas methylaliphatogenes type strain K22T.</title>
        <authorList>
            <person name="Lee K.C.Y."/>
            <person name="Power J.F."/>
            <person name="Dunfield P.F."/>
            <person name="Morgan X.C."/>
            <person name="Huttenhower C."/>
            <person name="Stott M.B."/>
        </authorList>
    </citation>
    <scope>NUCLEOTIDE SEQUENCE [LARGE SCALE GENOMIC DNA]</scope>
    <source>
        <strain evidence="3 4">K22</strain>
    </source>
</reference>
<protein>
    <submittedName>
        <fullName evidence="3">Thiol-disulfide isomerase-like thioredoxin</fullName>
    </submittedName>
</protein>
<dbReference type="InterPro" id="IPR001258">
    <property type="entry name" value="NHL_repeat"/>
</dbReference>
<dbReference type="InterPro" id="IPR012336">
    <property type="entry name" value="Thioredoxin-like_fold"/>
</dbReference>
<dbReference type="InterPro" id="IPR013766">
    <property type="entry name" value="Thioredoxin_domain"/>
</dbReference>
<dbReference type="Pfam" id="PF01436">
    <property type="entry name" value="NHL"/>
    <property type="match status" value="2"/>
</dbReference>
<dbReference type="InterPro" id="IPR045302">
    <property type="entry name" value="NHL2_NHL_rpt_dom"/>
</dbReference>
<keyword evidence="3" id="KW-0413">Isomerase</keyword>
<proteinExistence type="predicted"/>
<evidence type="ECO:0000313" key="3">
    <source>
        <dbReference type="EMBL" id="CDM65785.1"/>
    </source>
</evidence>
<dbReference type="Gene3D" id="2.120.10.30">
    <property type="entry name" value="TolB, C-terminal domain"/>
    <property type="match status" value="3"/>
</dbReference>
<evidence type="ECO:0000256" key="1">
    <source>
        <dbReference type="ARBA" id="ARBA00022737"/>
    </source>
</evidence>
<dbReference type="PANTHER" id="PTHR46388:SF2">
    <property type="entry name" value="NHL REPEAT-CONTAINING PROTEIN 2"/>
    <property type="match status" value="1"/>
</dbReference>
<reference evidence="3 4" key="1">
    <citation type="submission" date="2013-12" db="EMBL/GenBank/DDBJ databases">
        <authorList>
            <person name="Stott M."/>
        </authorList>
    </citation>
    <scope>NUCLEOTIDE SEQUENCE [LARGE SCALE GENOMIC DNA]</scope>
    <source>
        <strain evidence="3 4">K22</strain>
    </source>
</reference>
<dbReference type="CDD" id="cd03012">
    <property type="entry name" value="TlpA_like_DipZ_like"/>
    <property type="match status" value="1"/>
</dbReference>
<accession>A0A0B6X049</accession>
<dbReference type="GO" id="GO:0016853">
    <property type="term" value="F:isomerase activity"/>
    <property type="evidence" value="ECO:0007669"/>
    <property type="project" value="UniProtKB-KW"/>
</dbReference>
<evidence type="ECO:0000313" key="4">
    <source>
        <dbReference type="Proteomes" id="UP000031518"/>
    </source>
</evidence>
<dbReference type="Proteomes" id="UP000031518">
    <property type="component" value="Unassembled WGS sequence"/>
</dbReference>
<evidence type="ECO:0000259" key="2">
    <source>
        <dbReference type="PROSITE" id="PS51352"/>
    </source>
</evidence>
<gene>
    <name evidence="3" type="ORF">PYK22_01792</name>
</gene>
<dbReference type="SUPFAM" id="SSF52833">
    <property type="entry name" value="Thioredoxin-like"/>
    <property type="match status" value="1"/>
</dbReference>
<dbReference type="InterPro" id="IPR011042">
    <property type="entry name" value="6-blade_b-propeller_TolB-like"/>
</dbReference>
<dbReference type="CDD" id="cd14951">
    <property type="entry name" value="NHL-2_like"/>
    <property type="match status" value="1"/>
</dbReference>
<dbReference type="PANTHER" id="PTHR46388">
    <property type="entry name" value="NHL REPEAT-CONTAINING PROTEIN 2"/>
    <property type="match status" value="1"/>
</dbReference>
<feature type="domain" description="Thioredoxin" evidence="2">
    <location>
        <begin position="47"/>
        <end position="192"/>
    </location>
</feature>
<dbReference type="Pfam" id="PF13905">
    <property type="entry name" value="Thioredoxin_8"/>
    <property type="match status" value="1"/>
</dbReference>
<dbReference type="Gene3D" id="3.40.30.10">
    <property type="entry name" value="Glutaredoxin"/>
    <property type="match status" value="1"/>
</dbReference>
<dbReference type="SUPFAM" id="SSF101898">
    <property type="entry name" value="NHL repeat"/>
    <property type="match status" value="1"/>
</dbReference>
<dbReference type="PROSITE" id="PS51352">
    <property type="entry name" value="THIOREDOXIN_2"/>
    <property type="match status" value="1"/>
</dbReference>
<sequence length="687" mass="75577">MVGLQIAVPNRTAPRRLVRASLAILNLGLLLILSGLACSPKAQTMRTQARVRAPELAPNSGWLNTDRPLSLTALRGKVVLLDFWTYGCINCIHIIPDLKRLEKKYANQLVVIGVHSAKFENERETENIRRIILRYGIEHPVVNDASFAIWQSYAVRGWPTLVLIDPEGYIAGTVTGEGHYELLDRAIDELVAEFRRRGKLNEEPLSFALERAKVGDTPLAFPGKILADEKSQRLFIADSNHHRIVVARFDGTLIETIGTGAAGMIDGPTDRATFKTPQGMALDGDMLYVADTGNHAIRRIDLKARRVETIAGTGEQLTDYSIREGDARATALSSPWDLQLIGRKLYIAMAGPHQIWQLDLDRGKLSVFAGSGVEARADGTREEAAFAQPSGLATDERTLYVADSESNIIRAIDLATDGRVRTLAGGDLFDFGDRDGRGDEARFQHPLGIAYRDGALYIADTYNHKIRRLDPLTRTVTTFAGTGRPGHDDGRRPSFYEPGGLSVTSDKIYVADTNNHAVRVIDLRSAQTSTLPIKGLAPPRPTEERSTAYVPAVAPVTLPRKRVRKGETAVLVLDIALPSGYHLNPFAPQRASVKIEKGDGILELGAATRELIWRGQEVALPLRVPLRPFRSGEAEINVQATLYYCREDNTGLCRVRSFAWHIPLESVADESAPHEVRLQAQIDADGP</sequence>
<keyword evidence="1" id="KW-0677">Repeat</keyword>
<dbReference type="InterPro" id="IPR036249">
    <property type="entry name" value="Thioredoxin-like_sf"/>
</dbReference>
<name>A0A0B6X049_9BACT</name>
<organism evidence="3 4">
    <name type="scientific">Pyrinomonas methylaliphatogenes</name>
    <dbReference type="NCBI Taxonomy" id="454194"/>
    <lineage>
        <taxon>Bacteria</taxon>
        <taxon>Pseudomonadati</taxon>
        <taxon>Acidobacteriota</taxon>
        <taxon>Blastocatellia</taxon>
        <taxon>Blastocatellales</taxon>
        <taxon>Pyrinomonadaceae</taxon>
        <taxon>Pyrinomonas</taxon>
    </lineage>
</organism>
<dbReference type="AlphaFoldDB" id="A0A0B6X049"/>